<dbReference type="Pfam" id="PF20680">
    <property type="entry name" value="DUF6817"/>
    <property type="match status" value="1"/>
</dbReference>
<dbReference type="AlphaFoldDB" id="A0A2W4TJK5"/>
<dbReference type="Proteomes" id="UP000249396">
    <property type="component" value="Unassembled WGS sequence"/>
</dbReference>
<evidence type="ECO:0000259" key="1">
    <source>
        <dbReference type="Pfam" id="PF20680"/>
    </source>
</evidence>
<proteinExistence type="predicted"/>
<dbReference type="PANTHER" id="PTHR37391:SF2">
    <property type="entry name" value="E3 UBIQUITIN-PROTEIN LIGASE"/>
    <property type="match status" value="1"/>
</dbReference>
<evidence type="ECO:0000313" key="2">
    <source>
        <dbReference type="EMBL" id="PZN82697.1"/>
    </source>
</evidence>
<protein>
    <recommendedName>
        <fullName evidence="1">DUF6817 domain-containing protein</fullName>
    </recommendedName>
</protein>
<accession>A0A2W4TJK5</accession>
<name>A0A2W4TJK5_9GAMM</name>
<gene>
    <name evidence="2" type="ORF">DM484_05995</name>
</gene>
<dbReference type="Gene3D" id="2.60.120.620">
    <property type="entry name" value="q2cbj1_9rhob like domain"/>
    <property type="match status" value="1"/>
</dbReference>
<dbReference type="EMBL" id="QJPH01000206">
    <property type="protein sequence ID" value="PZN82697.1"/>
    <property type="molecule type" value="Genomic_DNA"/>
</dbReference>
<dbReference type="InterPro" id="IPR049202">
    <property type="entry name" value="DUF6817"/>
</dbReference>
<feature type="domain" description="DUF6817" evidence="1">
    <location>
        <begin position="244"/>
        <end position="325"/>
    </location>
</feature>
<sequence>MPDSPPINKPLSINTIDEAIAGGELKSYPYPHLIIDGLFPAAEAADLRDWLRSKASWWLQERDFYTHYSCNNLDDCPLVADGHVLSPAVRSIMATRLAERFNIALDTRHVSLCAHRMQAGHGIGVHNDDPVLGTEALRLMVTLNDEDYKHRDGGQFCLFASSDPSSLTAIMGSIHNLGVAFLLGDNSYHAVNDVSHGERLSLVFGFWEASRVAHSVMPRRNAHGARTARDLAGLADAEAMVGILCERGANLIEHSGATLLDHLIGVAALLRNWGCDDTLCRAGLFHSVYGTATFQHRLYAEWERAAVRAAIGEAAEAIVWLFSVVRFSEVYRYQGEVGYAVHRRDACTELTLSLDEVAALNTVALANSFEQADGPFNPGDIFEWRQAFAKLQDRVPPGVLRALDQLTE</sequence>
<comment type="caution">
    <text evidence="2">The sequence shown here is derived from an EMBL/GenBank/DDBJ whole genome shotgun (WGS) entry which is preliminary data.</text>
</comment>
<evidence type="ECO:0000313" key="3">
    <source>
        <dbReference type="Proteomes" id="UP000249396"/>
    </source>
</evidence>
<organism evidence="2 3">
    <name type="scientific">Candidatus Methylumidiphilus alinenensis</name>
    <dbReference type="NCBI Taxonomy" id="2202197"/>
    <lineage>
        <taxon>Bacteria</taxon>
        <taxon>Pseudomonadati</taxon>
        <taxon>Pseudomonadota</taxon>
        <taxon>Gammaproteobacteria</taxon>
        <taxon>Methylococcales</taxon>
        <taxon>Candidatus Methylumidiphilus</taxon>
    </lineage>
</organism>
<dbReference type="PANTHER" id="PTHR37391">
    <property type="entry name" value="E3 UBIQUITIN-PROTEIN LIGASE"/>
    <property type="match status" value="1"/>
</dbReference>
<reference evidence="2 3" key="1">
    <citation type="journal article" date="2018" name="Aquat. Microb. Ecol.">
        <title>Gammaproteobacterial methanotrophs dominate.</title>
        <authorList>
            <person name="Rissanen A.J."/>
            <person name="Saarenheimo J."/>
            <person name="Tiirola M."/>
            <person name="Peura S."/>
            <person name="Aalto S.L."/>
            <person name="Karvinen A."/>
            <person name="Nykanen H."/>
        </authorList>
    </citation>
    <scope>NUCLEOTIDE SEQUENCE [LARGE SCALE GENOMIC DNA]</scope>
    <source>
        <strain evidence="2">AMbin10</strain>
    </source>
</reference>